<dbReference type="InterPro" id="IPR011990">
    <property type="entry name" value="TPR-like_helical_dom_sf"/>
</dbReference>
<name>A0A6A5UXM6_9PLEO</name>
<sequence length="103" mass="12046">MANLVSVYRRQGRWKEAEELGEQVMETRKRVQGETHPDTLDSMDDLVFIWKGQDRNEEAIAMMKECVRLRERVIGPDHQLTSDARTVLNNWERENLESASSDI</sequence>
<accession>A0A6A5UXM6</accession>
<dbReference type="PANTHER" id="PTHR46082">
    <property type="entry name" value="ATP/GTP-BINDING PROTEIN-RELATED"/>
    <property type="match status" value="1"/>
</dbReference>
<dbReference type="Pfam" id="PF13374">
    <property type="entry name" value="TPR_10"/>
    <property type="match status" value="2"/>
</dbReference>
<reference evidence="1" key="1">
    <citation type="journal article" date="2020" name="Stud. Mycol.">
        <title>101 Dothideomycetes genomes: a test case for predicting lifestyles and emergence of pathogens.</title>
        <authorList>
            <person name="Haridas S."/>
            <person name="Albert R."/>
            <person name="Binder M."/>
            <person name="Bloem J."/>
            <person name="Labutti K."/>
            <person name="Salamov A."/>
            <person name="Andreopoulos B."/>
            <person name="Baker S."/>
            <person name="Barry K."/>
            <person name="Bills G."/>
            <person name="Bluhm B."/>
            <person name="Cannon C."/>
            <person name="Castanera R."/>
            <person name="Culley D."/>
            <person name="Daum C."/>
            <person name="Ezra D."/>
            <person name="Gonzalez J."/>
            <person name="Henrissat B."/>
            <person name="Kuo A."/>
            <person name="Liang C."/>
            <person name="Lipzen A."/>
            <person name="Lutzoni F."/>
            <person name="Magnuson J."/>
            <person name="Mondo S."/>
            <person name="Nolan M."/>
            <person name="Ohm R."/>
            <person name="Pangilinan J."/>
            <person name="Park H.-J."/>
            <person name="Ramirez L."/>
            <person name="Alfaro M."/>
            <person name="Sun H."/>
            <person name="Tritt A."/>
            <person name="Yoshinaga Y."/>
            <person name="Zwiers L.-H."/>
            <person name="Turgeon B."/>
            <person name="Goodwin S."/>
            <person name="Spatafora J."/>
            <person name="Crous P."/>
            <person name="Grigoriev I."/>
        </authorList>
    </citation>
    <scope>NUCLEOTIDE SEQUENCE</scope>
    <source>
        <strain evidence="1">CBS 107.79</strain>
    </source>
</reference>
<dbReference type="OrthoDB" id="5986190at2759"/>
<dbReference type="InterPro" id="IPR053137">
    <property type="entry name" value="NLR-like"/>
</dbReference>
<gene>
    <name evidence="1" type="ORF">BU23DRAFT_477821</name>
</gene>
<dbReference type="Gene3D" id="1.25.40.10">
    <property type="entry name" value="Tetratricopeptide repeat domain"/>
    <property type="match status" value="1"/>
</dbReference>
<protein>
    <recommendedName>
        <fullName evidence="3">Kinesin light chain</fullName>
    </recommendedName>
</protein>
<proteinExistence type="predicted"/>
<organism evidence="1 2">
    <name type="scientific">Bimuria novae-zelandiae CBS 107.79</name>
    <dbReference type="NCBI Taxonomy" id="1447943"/>
    <lineage>
        <taxon>Eukaryota</taxon>
        <taxon>Fungi</taxon>
        <taxon>Dikarya</taxon>
        <taxon>Ascomycota</taxon>
        <taxon>Pezizomycotina</taxon>
        <taxon>Dothideomycetes</taxon>
        <taxon>Pleosporomycetidae</taxon>
        <taxon>Pleosporales</taxon>
        <taxon>Massarineae</taxon>
        <taxon>Didymosphaeriaceae</taxon>
        <taxon>Bimuria</taxon>
    </lineage>
</organism>
<evidence type="ECO:0008006" key="3">
    <source>
        <dbReference type="Google" id="ProtNLM"/>
    </source>
</evidence>
<evidence type="ECO:0000313" key="1">
    <source>
        <dbReference type="EMBL" id="KAF1969170.1"/>
    </source>
</evidence>
<dbReference type="PANTHER" id="PTHR46082:SF11">
    <property type="entry name" value="AAA+ ATPASE DOMAIN-CONTAINING PROTEIN-RELATED"/>
    <property type="match status" value="1"/>
</dbReference>
<dbReference type="Proteomes" id="UP000800036">
    <property type="component" value="Unassembled WGS sequence"/>
</dbReference>
<keyword evidence="2" id="KW-1185">Reference proteome</keyword>
<dbReference type="SUPFAM" id="SSF48452">
    <property type="entry name" value="TPR-like"/>
    <property type="match status" value="1"/>
</dbReference>
<evidence type="ECO:0000313" key="2">
    <source>
        <dbReference type="Proteomes" id="UP000800036"/>
    </source>
</evidence>
<dbReference type="EMBL" id="ML976712">
    <property type="protein sequence ID" value="KAF1969170.1"/>
    <property type="molecule type" value="Genomic_DNA"/>
</dbReference>
<dbReference type="AlphaFoldDB" id="A0A6A5UXM6"/>